<dbReference type="OrthoDB" id="3240429at2759"/>
<evidence type="ECO:0000313" key="2">
    <source>
        <dbReference type="EMBL" id="TFK45359.1"/>
    </source>
</evidence>
<accession>A0A5C3MIY4</accession>
<dbReference type="EMBL" id="ML213545">
    <property type="protein sequence ID" value="TFK45359.1"/>
    <property type="molecule type" value="Genomic_DNA"/>
</dbReference>
<organism evidence="2 3">
    <name type="scientific">Heliocybe sulcata</name>
    <dbReference type="NCBI Taxonomy" id="5364"/>
    <lineage>
        <taxon>Eukaryota</taxon>
        <taxon>Fungi</taxon>
        <taxon>Dikarya</taxon>
        <taxon>Basidiomycota</taxon>
        <taxon>Agaricomycotina</taxon>
        <taxon>Agaricomycetes</taxon>
        <taxon>Gloeophyllales</taxon>
        <taxon>Gloeophyllaceae</taxon>
        <taxon>Heliocybe</taxon>
    </lineage>
</organism>
<name>A0A5C3MIY4_9AGAM</name>
<dbReference type="InterPro" id="IPR046496">
    <property type="entry name" value="DUF6589"/>
</dbReference>
<keyword evidence="3" id="KW-1185">Reference proteome</keyword>
<sequence>AIPIPLPPRPCDKCALRDSPRSYRTKSAPGLCGFRRVLVPFNELEGLDDISEISAVSEGDTAEANHRAPHLLEYLNQVFSPKGKHGDISFDELYTIASRAYNKYMTQEAYDHALGETKRDPARWGKDGALVTEAQAGSEADNWRGDRQLANLILRLRDFLWYYELCCSISGGDSGRVMEVLKILRFVFWGGGATNYGNELLELACNFLYEYPEPLVTALMNNYLVNPSGRPGHWQELDLLQEHYNLWIKVLYNERSKDWDSEFLQNVVALNIKGFSSVRETVLSEMGFSKRSNDHSEANLMADFNRLGDMHREAQLFTFRAGRKQPSISTDTTADIQGSYLPPKAKVGCTSREAVGGFPWRCN</sequence>
<gene>
    <name evidence="2" type="ORF">OE88DRAFT_1649347</name>
</gene>
<dbReference type="Proteomes" id="UP000305948">
    <property type="component" value="Unassembled WGS sequence"/>
</dbReference>
<feature type="domain" description="DUF6589" evidence="1">
    <location>
        <begin position="83"/>
        <end position="295"/>
    </location>
</feature>
<evidence type="ECO:0000313" key="3">
    <source>
        <dbReference type="Proteomes" id="UP000305948"/>
    </source>
</evidence>
<reference evidence="2 3" key="1">
    <citation type="journal article" date="2019" name="Nat. Ecol. Evol.">
        <title>Megaphylogeny resolves global patterns of mushroom evolution.</title>
        <authorList>
            <person name="Varga T."/>
            <person name="Krizsan K."/>
            <person name="Foldi C."/>
            <person name="Dima B."/>
            <person name="Sanchez-Garcia M."/>
            <person name="Sanchez-Ramirez S."/>
            <person name="Szollosi G.J."/>
            <person name="Szarkandi J.G."/>
            <person name="Papp V."/>
            <person name="Albert L."/>
            <person name="Andreopoulos W."/>
            <person name="Angelini C."/>
            <person name="Antonin V."/>
            <person name="Barry K.W."/>
            <person name="Bougher N.L."/>
            <person name="Buchanan P."/>
            <person name="Buyck B."/>
            <person name="Bense V."/>
            <person name="Catcheside P."/>
            <person name="Chovatia M."/>
            <person name="Cooper J."/>
            <person name="Damon W."/>
            <person name="Desjardin D."/>
            <person name="Finy P."/>
            <person name="Geml J."/>
            <person name="Haridas S."/>
            <person name="Hughes K."/>
            <person name="Justo A."/>
            <person name="Karasinski D."/>
            <person name="Kautmanova I."/>
            <person name="Kiss B."/>
            <person name="Kocsube S."/>
            <person name="Kotiranta H."/>
            <person name="LaButti K.M."/>
            <person name="Lechner B.E."/>
            <person name="Liimatainen K."/>
            <person name="Lipzen A."/>
            <person name="Lukacs Z."/>
            <person name="Mihaltcheva S."/>
            <person name="Morgado L.N."/>
            <person name="Niskanen T."/>
            <person name="Noordeloos M.E."/>
            <person name="Ohm R.A."/>
            <person name="Ortiz-Santana B."/>
            <person name="Ovrebo C."/>
            <person name="Racz N."/>
            <person name="Riley R."/>
            <person name="Savchenko A."/>
            <person name="Shiryaev A."/>
            <person name="Soop K."/>
            <person name="Spirin V."/>
            <person name="Szebenyi C."/>
            <person name="Tomsovsky M."/>
            <person name="Tulloss R.E."/>
            <person name="Uehling J."/>
            <person name="Grigoriev I.V."/>
            <person name="Vagvolgyi C."/>
            <person name="Papp T."/>
            <person name="Martin F.M."/>
            <person name="Miettinen O."/>
            <person name="Hibbett D.S."/>
            <person name="Nagy L.G."/>
        </authorList>
    </citation>
    <scope>NUCLEOTIDE SEQUENCE [LARGE SCALE GENOMIC DNA]</scope>
    <source>
        <strain evidence="2 3">OMC1185</strain>
    </source>
</reference>
<feature type="non-terminal residue" evidence="2">
    <location>
        <position position="1"/>
    </location>
</feature>
<dbReference type="Pfam" id="PF20231">
    <property type="entry name" value="DUF6589"/>
    <property type="match status" value="1"/>
</dbReference>
<proteinExistence type="predicted"/>
<dbReference type="AlphaFoldDB" id="A0A5C3MIY4"/>
<evidence type="ECO:0000259" key="1">
    <source>
        <dbReference type="Pfam" id="PF20231"/>
    </source>
</evidence>
<protein>
    <recommendedName>
        <fullName evidence="1">DUF6589 domain-containing protein</fullName>
    </recommendedName>
</protein>